<organism evidence="1 2">
    <name type="scientific">Punica granatum</name>
    <name type="common">Pomegranate</name>
    <dbReference type="NCBI Taxonomy" id="22663"/>
    <lineage>
        <taxon>Eukaryota</taxon>
        <taxon>Viridiplantae</taxon>
        <taxon>Streptophyta</taxon>
        <taxon>Embryophyta</taxon>
        <taxon>Tracheophyta</taxon>
        <taxon>Spermatophyta</taxon>
        <taxon>Magnoliopsida</taxon>
        <taxon>eudicotyledons</taxon>
        <taxon>Gunneridae</taxon>
        <taxon>Pentapetalae</taxon>
        <taxon>rosids</taxon>
        <taxon>malvids</taxon>
        <taxon>Myrtales</taxon>
        <taxon>Lythraceae</taxon>
        <taxon>Punica</taxon>
    </lineage>
</organism>
<evidence type="ECO:0000313" key="2">
    <source>
        <dbReference type="Proteomes" id="UP000197138"/>
    </source>
</evidence>
<gene>
    <name evidence="1" type="ORF">CDL15_Pgr027644</name>
</gene>
<dbReference type="Proteomes" id="UP000197138">
    <property type="component" value="Unassembled WGS sequence"/>
</dbReference>
<name>A0A218XIU1_PUNGR</name>
<proteinExistence type="predicted"/>
<dbReference type="EMBL" id="MTKT01001287">
    <property type="protein sequence ID" value="OWM84857.1"/>
    <property type="molecule type" value="Genomic_DNA"/>
</dbReference>
<evidence type="ECO:0000313" key="1">
    <source>
        <dbReference type="EMBL" id="OWM84857.1"/>
    </source>
</evidence>
<comment type="caution">
    <text evidence="1">The sequence shown here is derived from an EMBL/GenBank/DDBJ whole genome shotgun (WGS) entry which is preliminary data.</text>
</comment>
<accession>A0A218XIU1</accession>
<reference evidence="2" key="1">
    <citation type="journal article" date="2017" name="Plant J.">
        <title>The pomegranate (Punica granatum L.) genome and the genomics of punicalagin biosynthesis.</title>
        <authorList>
            <person name="Qin G."/>
            <person name="Xu C."/>
            <person name="Ming R."/>
            <person name="Tang H."/>
            <person name="Guyot R."/>
            <person name="Kramer E.M."/>
            <person name="Hu Y."/>
            <person name="Yi X."/>
            <person name="Qi Y."/>
            <person name="Xu X."/>
            <person name="Gao Z."/>
            <person name="Pan H."/>
            <person name="Jian J."/>
            <person name="Tian Y."/>
            <person name="Yue Z."/>
            <person name="Xu Y."/>
        </authorList>
    </citation>
    <scope>NUCLEOTIDE SEQUENCE [LARGE SCALE GENOMIC DNA]</scope>
    <source>
        <strain evidence="2">cv. Dabenzi</strain>
    </source>
</reference>
<protein>
    <submittedName>
        <fullName evidence="1">Uncharacterized protein</fullName>
    </submittedName>
</protein>
<sequence>MARVTEDIKEEEAVHHWNVRWIVLKKQEKQVGLCLEEWGPCHETHTLMRLQNLHPNRSKRLYVTPVPEVDEEMAFTQLSYTLHRQDDIACMELLLLDEGGPSFEAVVSPPVDLGRKPAGPSCSRTEWLLFFCGLMAPEPATRKGKRELFLLAGRKGSSGRQFQAT</sequence>
<dbReference type="AlphaFoldDB" id="A0A218XIU1"/>